<dbReference type="EMBL" id="NOJY02000021">
    <property type="protein sequence ID" value="RDY26715.1"/>
    <property type="molecule type" value="Genomic_DNA"/>
</dbReference>
<gene>
    <name evidence="2" type="ORF">CHL78_012240</name>
</gene>
<comment type="caution">
    <text evidence="2">The sequence shown here is derived from an EMBL/GenBank/DDBJ whole genome shotgun (WGS) entry which is preliminary data.</text>
</comment>
<sequence length="297" mass="34385">MKIKKVLLTIMGVSCIGLLGMSAVGCSNVKNDPSTLKGAYFNITETYENNDVVNSNELIKNLSEAKLKRTKDSVELETYENDGSQSEYTTSKYEFKKGNEVFQVEYIGDDTKEPELENLYSAYYSILKDGSENAYLNMYYSEPIDGRLFLDMYLDSVEEQREVTNLIYDNKEISNMYKVYYKIAQSIEDDSKITIPEIEELLENKKLEKFDDYYKDANPNLESYTYTQGGLTMDIVYDGKENQCYQIILEDIESGKVSLYYYKGMSYGIQLKKINKDYKEQEAIVNKLMEKRASDEK</sequence>
<dbReference type="RefSeq" id="WP_094366672.1">
    <property type="nucleotide sequence ID" value="NZ_NOJY02000021.1"/>
</dbReference>
<dbReference type="OrthoDB" id="9783862at2"/>
<feature type="chain" id="PRO_5016630946" evidence="1">
    <location>
        <begin position="26"/>
        <end position="297"/>
    </location>
</feature>
<dbReference type="AlphaFoldDB" id="A0A371J1X2"/>
<dbReference type="Proteomes" id="UP000215694">
    <property type="component" value="Unassembled WGS sequence"/>
</dbReference>
<dbReference type="PROSITE" id="PS51257">
    <property type="entry name" value="PROKAR_LIPOPROTEIN"/>
    <property type="match status" value="1"/>
</dbReference>
<reference evidence="2 3" key="1">
    <citation type="journal article" date="2017" name="Genome Announc.">
        <title>Draft Genome Sequence of Romboutsia weinsteinii sp. nov. Strain CCRI-19649(T) Isolated from Surface Water.</title>
        <authorList>
            <person name="Maheux A.F."/>
            <person name="Boudreau D.K."/>
            <person name="Berube E."/>
            <person name="Boissinot M."/>
            <person name="Cantin P."/>
            <person name="Raymond F."/>
            <person name="Corbeil J."/>
            <person name="Omar R.F."/>
            <person name="Bergeron M.G."/>
        </authorList>
    </citation>
    <scope>NUCLEOTIDE SEQUENCE [LARGE SCALE GENOMIC DNA]</scope>
    <source>
        <strain evidence="2 3">CCRI-19649</strain>
    </source>
</reference>
<keyword evidence="1" id="KW-0732">Signal</keyword>
<keyword evidence="3" id="KW-1185">Reference proteome</keyword>
<proteinExistence type="predicted"/>
<feature type="signal peptide" evidence="1">
    <location>
        <begin position="1"/>
        <end position="25"/>
    </location>
</feature>
<evidence type="ECO:0000313" key="2">
    <source>
        <dbReference type="EMBL" id="RDY26715.1"/>
    </source>
</evidence>
<protein>
    <submittedName>
        <fullName evidence="2">Uncharacterized protein</fullName>
    </submittedName>
</protein>
<name>A0A371J1X2_9FIRM</name>
<evidence type="ECO:0000313" key="3">
    <source>
        <dbReference type="Proteomes" id="UP000215694"/>
    </source>
</evidence>
<evidence type="ECO:0000256" key="1">
    <source>
        <dbReference type="SAM" id="SignalP"/>
    </source>
</evidence>
<organism evidence="2 3">
    <name type="scientific">Romboutsia weinsteinii</name>
    <dbReference type="NCBI Taxonomy" id="2020949"/>
    <lineage>
        <taxon>Bacteria</taxon>
        <taxon>Bacillati</taxon>
        <taxon>Bacillota</taxon>
        <taxon>Clostridia</taxon>
        <taxon>Peptostreptococcales</taxon>
        <taxon>Peptostreptococcaceae</taxon>
        <taxon>Romboutsia</taxon>
    </lineage>
</organism>
<accession>A0A371J1X2</accession>